<feature type="region of interest" description="Disordered" evidence="1">
    <location>
        <begin position="230"/>
        <end position="279"/>
    </location>
</feature>
<evidence type="ECO:0000313" key="3">
    <source>
        <dbReference type="Proteomes" id="UP000315628"/>
    </source>
</evidence>
<evidence type="ECO:0000313" key="2">
    <source>
        <dbReference type="EMBL" id="TWD13926.1"/>
    </source>
</evidence>
<organism evidence="2 3">
    <name type="scientific">Marihabitans asiaticum</name>
    <dbReference type="NCBI Taxonomy" id="415218"/>
    <lineage>
        <taxon>Bacteria</taxon>
        <taxon>Bacillati</taxon>
        <taxon>Actinomycetota</taxon>
        <taxon>Actinomycetes</taxon>
        <taxon>Micrococcales</taxon>
        <taxon>Intrasporangiaceae</taxon>
        <taxon>Marihabitans</taxon>
    </lineage>
</organism>
<feature type="compositionally biased region" description="Basic and acidic residues" evidence="1">
    <location>
        <begin position="230"/>
        <end position="251"/>
    </location>
</feature>
<dbReference type="EMBL" id="VIUW01000004">
    <property type="protein sequence ID" value="TWD13926.1"/>
    <property type="molecule type" value="Genomic_DNA"/>
</dbReference>
<feature type="compositionally biased region" description="Basic and acidic residues" evidence="1">
    <location>
        <begin position="269"/>
        <end position="279"/>
    </location>
</feature>
<evidence type="ECO:0000256" key="1">
    <source>
        <dbReference type="SAM" id="MobiDB-lite"/>
    </source>
</evidence>
<reference evidence="2 3" key="1">
    <citation type="submission" date="2019-06" db="EMBL/GenBank/DDBJ databases">
        <title>Sequencing the genomes of 1000 actinobacteria strains.</title>
        <authorList>
            <person name="Klenk H.-P."/>
        </authorList>
    </citation>
    <scope>NUCLEOTIDE SEQUENCE [LARGE SCALE GENOMIC DNA]</scope>
    <source>
        <strain evidence="2 3">DSM 18935</strain>
    </source>
</reference>
<protein>
    <submittedName>
        <fullName evidence="2">Uncharacterized protein</fullName>
    </submittedName>
</protein>
<name>A0A560W8H7_9MICO</name>
<accession>A0A560W8H7</accession>
<proteinExistence type="predicted"/>
<feature type="region of interest" description="Disordered" evidence="1">
    <location>
        <begin position="178"/>
        <end position="203"/>
    </location>
</feature>
<gene>
    <name evidence="2" type="ORF">FB557_2570</name>
</gene>
<keyword evidence="3" id="KW-1185">Reference proteome</keyword>
<comment type="caution">
    <text evidence="2">The sequence shown here is derived from an EMBL/GenBank/DDBJ whole genome shotgun (WGS) entry which is preliminary data.</text>
</comment>
<sequence>MQVDAGLAQLAGELLGRQPPGDRHTLPDETISQLWVVGTAEPTHADRAVRLTQLAGDVGQVGGVLLCGHPSGHDHRALAVEPGRRLRPVIGQAGHVGQQGDRGLRGQPAGELLLLPGEHDDLVGAGPEDPLDEVDRRAHGRHEGGVEQLVRVRLVDDLGPHAGEPGVDARTAGVCMDHVAPSAPRRPPDRAHPCRQAGGEALGRGEGDVGGVVVALPQQVVLQLGGHLDHRADRASDPGAEAGRDVQDPLGHRRSASPTSRWSVLRAAGRRESARRTVG</sequence>
<dbReference type="Proteomes" id="UP000315628">
    <property type="component" value="Unassembled WGS sequence"/>
</dbReference>
<dbReference type="AlphaFoldDB" id="A0A560W8H7"/>